<dbReference type="OrthoDB" id="9808002at2"/>
<dbReference type="InterPro" id="IPR015422">
    <property type="entry name" value="PyrdxlP-dep_Trfase_small"/>
</dbReference>
<organism evidence="4 5">
    <name type="scientific">Fictibacillus aquaticus</name>
    <dbReference type="NCBI Taxonomy" id="2021314"/>
    <lineage>
        <taxon>Bacteria</taxon>
        <taxon>Bacillati</taxon>
        <taxon>Bacillota</taxon>
        <taxon>Bacilli</taxon>
        <taxon>Bacillales</taxon>
        <taxon>Fictibacillaceae</taxon>
        <taxon>Fictibacillus</taxon>
    </lineage>
</organism>
<dbReference type="EMBL" id="NOII01000002">
    <property type="protein sequence ID" value="OYD58055.1"/>
    <property type="molecule type" value="Genomic_DNA"/>
</dbReference>
<name>A0A235FBA4_9BACL</name>
<keyword evidence="5" id="KW-1185">Reference proteome</keyword>
<dbReference type="PANTHER" id="PTHR11601">
    <property type="entry name" value="CYSTEINE DESULFURYLASE FAMILY MEMBER"/>
    <property type="match status" value="1"/>
</dbReference>
<dbReference type="SUPFAM" id="SSF53383">
    <property type="entry name" value="PLP-dependent transferases"/>
    <property type="match status" value="1"/>
</dbReference>
<dbReference type="AlphaFoldDB" id="A0A235FBA4"/>
<evidence type="ECO:0000313" key="5">
    <source>
        <dbReference type="Proteomes" id="UP000215059"/>
    </source>
</evidence>
<comment type="cofactor">
    <cofactor evidence="1">
        <name>pyridoxal 5'-phosphate</name>
        <dbReference type="ChEBI" id="CHEBI:597326"/>
    </cofactor>
</comment>
<dbReference type="PANTHER" id="PTHR11601:SF36">
    <property type="entry name" value="CYSTEINE DESULFURASE NIFS-RELATED"/>
    <property type="match status" value="1"/>
</dbReference>
<evidence type="ECO:0000313" key="4">
    <source>
        <dbReference type="EMBL" id="OYD58055.1"/>
    </source>
</evidence>
<dbReference type="InterPro" id="IPR015421">
    <property type="entry name" value="PyrdxlP-dep_Trfase_major"/>
</dbReference>
<dbReference type="InterPro" id="IPR015424">
    <property type="entry name" value="PyrdxlP-dep_Trfase"/>
</dbReference>
<evidence type="ECO:0000256" key="2">
    <source>
        <dbReference type="ARBA" id="ARBA00022898"/>
    </source>
</evidence>
<evidence type="ECO:0000259" key="3">
    <source>
        <dbReference type="Pfam" id="PF00266"/>
    </source>
</evidence>
<dbReference type="PIRSF" id="PIRSF005572">
    <property type="entry name" value="NifS"/>
    <property type="match status" value="1"/>
</dbReference>
<proteinExistence type="predicted"/>
<gene>
    <name evidence="4" type="ORF">CGZ90_09220</name>
</gene>
<dbReference type="NCBIfam" id="NF002806">
    <property type="entry name" value="PRK02948.1"/>
    <property type="match status" value="1"/>
</dbReference>
<dbReference type="Gene3D" id="3.90.1150.10">
    <property type="entry name" value="Aspartate Aminotransferase, domain 1"/>
    <property type="match status" value="1"/>
</dbReference>
<comment type="caution">
    <text evidence="4">The sequence shown here is derived from an EMBL/GenBank/DDBJ whole genome shotgun (WGS) entry which is preliminary data.</text>
</comment>
<dbReference type="GO" id="GO:0003824">
    <property type="term" value="F:catalytic activity"/>
    <property type="evidence" value="ECO:0007669"/>
    <property type="project" value="UniProtKB-ARBA"/>
</dbReference>
<dbReference type="Proteomes" id="UP000215059">
    <property type="component" value="Unassembled WGS sequence"/>
</dbReference>
<dbReference type="Pfam" id="PF00266">
    <property type="entry name" value="Aminotran_5"/>
    <property type="match status" value="1"/>
</dbReference>
<feature type="domain" description="Aminotransferase class V" evidence="3">
    <location>
        <begin position="3"/>
        <end position="363"/>
    </location>
</feature>
<dbReference type="InterPro" id="IPR016454">
    <property type="entry name" value="Cysteine_dSase"/>
</dbReference>
<accession>A0A235FBA4</accession>
<protein>
    <recommendedName>
        <fullName evidence="3">Aminotransferase class V domain-containing protein</fullName>
    </recommendedName>
</protein>
<dbReference type="InterPro" id="IPR000192">
    <property type="entry name" value="Aminotrans_V_dom"/>
</dbReference>
<evidence type="ECO:0000256" key="1">
    <source>
        <dbReference type="ARBA" id="ARBA00001933"/>
    </source>
</evidence>
<dbReference type="Gene3D" id="3.40.640.10">
    <property type="entry name" value="Type I PLP-dependent aspartate aminotransferase-like (Major domain)"/>
    <property type="match status" value="1"/>
</dbReference>
<keyword evidence="2" id="KW-0663">Pyridoxal phosphate</keyword>
<sequence length="378" mass="41215">MNYFDFAASSPMRSEALAAFCDASEQFFANSESLHDLGAASQDFLLHARNKLAEMMKVSPDGIYFTSGGSDGNFLAITSLAYGRQHEGKHIVSSPLEHPSVLNTLRFLQSQGFEITFLPVRKDGLIHIEDIAELIRPDTILAVVQHANSEIGTIQKIEEIGAFLQERNVLLHSDCCQSFGKAPLLSAARWSGSLTISSHKIGGPKGTGAVFISPGIRFSPIVPNAVHEKGFKQGTVDVPAVAAFVTAAMLAIEEFPLWQERINSMRNILLSIIMDNEHIAVERNHASVLPHFIPVRIKGMEGQYAMLELNRRRHAVSPGSACKAGHQEPSKALLALGRTEDEARELVRITLGTKNTEQQVTELGLSLLEVSKTAAAIK</sequence>
<reference evidence="4 5" key="1">
    <citation type="submission" date="2017-07" db="EMBL/GenBank/DDBJ databases">
        <title>Fictibacillus sp. nov. GDSW-R2A3 Genome sequencing and assembly.</title>
        <authorList>
            <person name="Mayilraj S."/>
        </authorList>
    </citation>
    <scope>NUCLEOTIDE SEQUENCE [LARGE SCALE GENOMIC DNA]</scope>
    <source>
        <strain evidence="4 5">GDSW-R2A3</strain>
    </source>
</reference>
<dbReference type="RefSeq" id="WP_094252097.1">
    <property type="nucleotide sequence ID" value="NZ_JBHLXL010000001.1"/>
</dbReference>